<dbReference type="GO" id="GO:0022857">
    <property type="term" value="F:transmembrane transporter activity"/>
    <property type="evidence" value="ECO:0007669"/>
    <property type="project" value="InterPro"/>
</dbReference>
<organism evidence="7">
    <name type="scientific">marine sediment metagenome</name>
    <dbReference type="NCBI Taxonomy" id="412755"/>
    <lineage>
        <taxon>unclassified sequences</taxon>
        <taxon>metagenomes</taxon>
        <taxon>ecological metagenomes</taxon>
    </lineage>
</organism>
<dbReference type="Pfam" id="PF02653">
    <property type="entry name" value="BPD_transp_2"/>
    <property type="match status" value="1"/>
</dbReference>
<feature type="transmembrane region" description="Helical" evidence="6">
    <location>
        <begin position="109"/>
        <end position="129"/>
    </location>
</feature>
<evidence type="ECO:0000256" key="2">
    <source>
        <dbReference type="ARBA" id="ARBA00022475"/>
    </source>
</evidence>
<keyword evidence="4 6" id="KW-1133">Transmembrane helix</keyword>
<keyword evidence="2" id="KW-1003">Cell membrane</keyword>
<evidence type="ECO:0000256" key="6">
    <source>
        <dbReference type="SAM" id="Phobius"/>
    </source>
</evidence>
<dbReference type="PANTHER" id="PTHR47089:SF1">
    <property type="entry name" value="GUANOSINE ABC TRANSPORTER PERMEASE PROTEIN NUPP"/>
    <property type="match status" value="1"/>
</dbReference>
<keyword evidence="5 6" id="KW-0472">Membrane</keyword>
<evidence type="ECO:0000313" key="7">
    <source>
        <dbReference type="EMBL" id="GAI01217.1"/>
    </source>
</evidence>
<dbReference type="InterPro" id="IPR001851">
    <property type="entry name" value="ABC_transp_permease"/>
</dbReference>
<evidence type="ECO:0000256" key="1">
    <source>
        <dbReference type="ARBA" id="ARBA00004651"/>
    </source>
</evidence>
<gene>
    <name evidence="7" type="ORF">S06H3_02347</name>
</gene>
<evidence type="ECO:0000256" key="5">
    <source>
        <dbReference type="ARBA" id="ARBA00023136"/>
    </source>
</evidence>
<dbReference type="CDD" id="cd06580">
    <property type="entry name" value="TM_PBP1_transp_TpRbsC_like"/>
    <property type="match status" value="1"/>
</dbReference>
<comment type="subcellular location">
    <subcellularLocation>
        <location evidence="1">Cell membrane</location>
        <topology evidence="1">Multi-pass membrane protein</topology>
    </subcellularLocation>
</comment>
<evidence type="ECO:0000256" key="3">
    <source>
        <dbReference type="ARBA" id="ARBA00022692"/>
    </source>
</evidence>
<feature type="transmembrane region" description="Helical" evidence="6">
    <location>
        <begin position="135"/>
        <end position="153"/>
    </location>
</feature>
<evidence type="ECO:0000256" key="4">
    <source>
        <dbReference type="ARBA" id="ARBA00022989"/>
    </source>
</evidence>
<accession>X1K2I2</accession>
<feature type="transmembrane region" description="Helical" evidence="6">
    <location>
        <begin position="30"/>
        <end position="56"/>
    </location>
</feature>
<evidence type="ECO:0008006" key="8">
    <source>
        <dbReference type="Google" id="ProtNLM"/>
    </source>
</evidence>
<dbReference type="PANTHER" id="PTHR47089">
    <property type="entry name" value="ABC TRANSPORTER, PERMEASE PROTEIN"/>
    <property type="match status" value="1"/>
</dbReference>
<name>X1K2I2_9ZZZZ</name>
<dbReference type="EMBL" id="BARV01000676">
    <property type="protein sequence ID" value="GAI01217.1"/>
    <property type="molecule type" value="Genomic_DNA"/>
</dbReference>
<proteinExistence type="predicted"/>
<sequence length="319" mass="34807">MKTDIRDKEKNIIERKNKNKFKDNKLSKTLLPMLIPIGMIFFSFFVGAIIMLIFGYNPIQAYVSLIRGAFVGNFNITQTLLNSVPLIFTGLAVAFAFRCGLFNIGAEGQLYLGSLASTYIATAIILPAILHVPLILIAGALAGGLWAFLPGILKAKTGSHEVITTMMMSWIGVFLSSYVIRNILKDPRTDLPVSKTIYKSAELIKIDKILPIPALKGTRLHIGFFIAILTALLIWYILKKTTIGYEVRAVGFNPYASEYAGISIGKNISPIQGILQRIGIFIGLRPATPGVAPASLKIKSVKKPVAPKAKIFIAVPTTT</sequence>
<protein>
    <recommendedName>
        <fullName evidence="8">ABC transporter permease</fullName>
    </recommendedName>
</protein>
<feature type="transmembrane region" description="Helical" evidence="6">
    <location>
        <begin position="165"/>
        <end position="184"/>
    </location>
</feature>
<reference evidence="7" key="1">
    <citation type="journal article" date="2014" name="Front. Microbiol.">
        <title>High frequency of phylogenetically diverse reductive dehalogenase-homologous genes in deep subseafloor sedimentary metagenomes.</title>
        <authorList>
            <person name="Kawai M."/>
            <person name="Futagami T."/>
            <person name="Toyoda A."/>
            <person name="Takaki Y."/>
            <person name="Nishi S."/>
            <person name="Hori S."/>
            <person name="Arai W."/>
            <person name="Tsubouchi T."/>
            <person name="Morono Y."/>
            <person name="Uchiyama I."/>
            <person name="Ito T."/>
            <person name="Fujiyama A."/>
            <person name="Inagaki F."/>
            <person name="Takami H."/>
        </authorList>
    </citation>
    <scope>NUCLEOTIDE SEQUENCE</scope>
    <source>
        <strain evidence="7">Expedition CK06-06</strain>
    </source>
</reference>
<feature type="transmembrane region" description="Helical" evidence="6">
    <location>
        <begin position="76"/>
        <end position="97"/>
    </location>
</feature>
<comment type="caution">
    <text evidence="7">The sequence shown here is derived from an EMBL/GenBank/DDBJ whole genome shotgun (WGS) entry which is preliminary data.</text>
</comment>
<feature type="transmembrane region" description="Helical" evidence="6">
    <location>
        <begin position="220"/>
        <end position="238"/>
    </location>
</feature>
<dbReference type="GO" id="GO:0005886">
    <property type="term" value="C:plasma membrane"/>
    <property type="evidence" value="ECO:0007669"/>
    <property type="project" value="UniProtKB-SubCell"/>
</dbReference>
<keyword evidence="3 6" id="KW-0812">Transmembrane</keyword>
<dbReference type="AlphaFoldDB" id="X1K2I2"/>